<dbReference type="AlphaFoldDB" id="W2HUN9"/>
<gene>
    <name evidence="1" type="ORF">L916_21197</name>
</gene>
<reference evidence="1" key="1">
    <citation type="submission" date="2013-11" db="EMBL/GenBank/DDBJ databases">
        <title>The Genome Sequence of Phytophthora parasitica CJ05E6.</title>
        <authorList>
            <consortium name="The Broad Institute Genomics Platform"/>
            <person name="Russ C."/>
            <person name="Tyler B."/>
            <person name="Panabieres F."/>
            <person name="Shan W."/>
            <person name="Tripathy S."/>
            <person name="Grunwald N."/>
            <person name="Machado M."/>
            <person name="Johnson C.S."/>
            <person name="Arredondo F."/>
            <person name="Hong C."/>
            <person name="Coffey M."/>
            <person name="Young S.K."/>
            <person name="Zeng Q."/>
            <person name="Gargeya S."/>
            <person name="Fitzgerald M."/>
            <person name="Abouelleil A."/>
            <person name="Alvarado L."/>
            <person name="Chapman S.B."/>
            <person name="Gainer-Dewar J."/>
            <person name="Goldberg J."/>
            <person name="Griggs A."/>
            <person name="Gujja S."/>
            <person name="Hansen M."/>
            <person name="Howarth C."/>
            <person name="Imamovic A."/>
            <person name="Ireland A."/>
            <person name="Larimer J."/>
            <person name="McCowan C."/>
            <person name="Murphy C."/>
            <person name="Pearson M."/>
            <person name="Poon T.W."/>
            <person name="Priest M."/>
            <person name="Roberts A."/>
            <person name="Saif S."/>
            <person name="Shea T."/>
            <person name="Sykes S."/>
            <person name="Wortman J."/>
            <person name="Nusbaum C."/>
            <person name="Birren B."/>
        </authorList>
    </citation>
    <scope>NUCLEOTIDE SEQUENCE [LARGE SCALE GENOMIC DNA]</scope>
    <source>
        <strain evidence="1">CJ05E6</strain>
    </source>
</reference>
<dbReference type="EMBL" id="KI676648">
    <property type="protein sequence ID" value="ETL24873.1"/>
    <property type="molecule type" value="Genomic_DNA"/>
</dbReference>
<dbReference type="VEuPathDB" id="FungiDB:PPTG_02417"/>
<sequence length="187" mass="21064">MSAQHDLGAGELRGATRVEDEVVLIALDSELRWFVRSAVRGVPRHHRAAYMYQRWANATDAGNTVEAAIFFGELASFEMPESRLRVPFNFNSVSEEESVTFCFTKSEEVILVELMGLTDITTRERTKASAIKGIVLYRLTVPRRDDVMLSPFDETVGNLSVAQKEVNSKMSKVRVSVEWSNAQVINY</sequence>
<name>W2HUN9_PHYNI</name>
<evidence type="ECO:0000313" key="1">
    <source>
        <dbReference type="EMBL" id="ETL24873.1"/>
    </source>
</evidence>
<protein>
    <submittedName>
        <fullName evidence="1">Uncharacterized protein</fullName>
    </submittedName>
</protein>
<organism evidence="1">
    <name type="scientific">Phytophthora nicotianae</name>
    <name type="common">Potato buckeye rot agent</name>
    <name type="synonym">Phytophthora parasitica</name>
    <dbReference type="NCBI Taxonomy" id="4792"/>
    <lineage>
        <taxon>Eukaryota</taxon>
        <taxon>Sar</taxon>
        <taxon>Stramenopiles</taxon>
        <taxon>Oomycota</taxon>
        <taxon>Peronosporomycetes</taxon>
        <taxon>Peronosporales</taxon>
        <taxon>Peronosporaceae</taxon>
        <taxon>Phytophthora</taxon>
    </lineage>
</organism>
<accession>W2HUN9</accession>
<proteinExistence type="predicted"/>
<dbReference type="Proteomes" id="UP000053864">
    <property type="component" value="Unassembled WGS sequence"/>
</dbReference>